<evidence type="ECO:0000313" key="3">
    <source>
        <dbReference type="Proteomes" id="UP000823388"/>
    </source>
</evidence>
<accession>A0A8T0W283</accession>
<organism evidence="2 3">
    <name type="scientific">Panicum virgatum</name>
    <name type="common">Blackwell switchgrass</name>
    <dbReference type="NCBI Taxonomy" id="38727"/>
    <lineage>
        <taxon>Eukaryota</taxon>
        <taxon>Viridiplantae</taxon>
        <taxon>Streptophyta</taxon>
        <taxon>Embryophyta</taxon>
        <taxon>Tracheophyta</taxon>
        <taxon>Spermatophyta</taxon>
        <taxon>Magnoliopsida</taxon>
        <taxon>Liliopsida</taxon>
        <taxon>Poales</taxon>
        <taxon>Poaceae</taxon>
        <taxon>PACMAD clade</taxon>
        <taxon>Panicoideae</taxon>
        <taxon>Panicodae</taxon>
        <taxon>Paniceae</taxon>
        <taxon>Panicinae</taxon>
        <taxon>Panicum</taxon>
        <taxon>Panicum sect. Hiantes</taxon>
    </lineage>
</organism>
<dbReference type="AlphaFoldDB" id="A0A8T0W283"/>
<feature type="compositionally biased region" description="Basic and acidic residues" evidence="1">
    <location>
        <begin position="131"/>
        <end position="140"/>
    </location>
</feature>
<gene>
    <name evidence="2" type="ORF">PVAP13_2KG426500</name>
</gene>
<feature type="region of interest" description="Disordered" evidence="1">
    <location>
        <begin position="52"/>
        <end position="140"/>
    </location>
</feature>
<protein>
    <submittedName>
        <fullName evidence="2">Uncharacterized protein</fullName>
    </submittedName>
</protein>
<sequence>MWSVDVSRETRTCYAAIPKLRPKFSIVPSNRPHARNHLSLPTLPPHMIQLQGRRTAGRSCGDPHGNKLERQRAATCENNNSADPSQASISSAAVGKMASSPSGSDDDKARVARSIGGLPDPLIRGTRSTHRRDQIRMDAV</sequence>
<dbReference type="EMBL" id="CM029039">
    <property type="protein sequence ID" value="KAG2641538.1"/>
    <property type="molecule type" value="Genomic_DNA"/>
</dbReference>
<proteinExistence type="predicted"/>
<reference evidence="2" key="1">
    <citation type="submission" date="2020-05" db="EMBL/GenBank/DDBJ databases">
        <title>WGS assembly of Panicum virgatum.</title>
        <authorList>
            <person name="Lovell J.T."/>
            <person name="Jenkins J."/>
            <person name="Shu S."/>
            <person name="Juenger T.E."/>
            <person name="Schmutz J."/>
        </authorList>
    </citation>
    <scope>NUCLEOTIDE SEQUENCE</scope>
    <source>
        <strain evidence="2">AP13</strain>
    </source>
</reference>
<comment type="caution">
    <text evidence="2">The sequence shown here is derived from an EMBL/GenBank/DDBJ whole genome shotgun (WGS) entry which is preliminary data.</text>
</comment>
<evidence type="ECO:0000313" key="2">
    <source>
        <dbReference type="EMBL" id="KAG2641538.1"/>
    </source>
</evidence>
<evidence type="ECO:0000256" key="1">
    <source>
        <dbReference type="SAM" id="MobiDB-lite"/>
    </source>
</evidence>
<feature type="compositionally biased region" description="Polar residues" evidence="1">
    <location>
        <begin position="76"/>
        <end position="91"/>
    </location>
</feature>
<name>A0A8T0W283_PANVG</name>
<keyword evidence="3" id="KW-1185">Reference proteome</keyword>
<dbReference type="Proteomes" id="UP000823388">
    <property type="component" value="Chromosome 2K"/>
</dbReference>